<dbReference type="EMBL" id="LPUF01000001">
    <property type="protein sequence ID" value="OQK17192.1"/>
    <property type="molecule type" value="Genomic_DNA"/>
</dbReference>
<evidence type="ECO:0000313" key="2">
    <source>
        <dbReference type="EMBL" id="OQK17192.1"/>
    </source>
</evidence>
<sequence length="180" mass="20601">MAISLQDQLLNSGLIKKDKANQAKKEKYKQSKQQRNSKTEQTEEATLLAQKSLAEKQAKDRELNQQRKLEADKKAIVAQIKQLIKLNSQPQDSEGIAYNFSDNNTVKKIYVDDATLKNISNGKLAIVKYDARYELVPAQVAEKIKQRDARYILVLNDKIKDDVATDDPYADYQIPDDLMW</sequence>
<proteinExistence type="predicted"/>
<dbReference type="InterPro" id="IPR018636">
    <property type="entry name" value="DUF2058"/>
</dbReference>
<dbReference type="OrthoDB" id="5294470at2"/>
<comment type="caution">
    <text evidence="2">The sequence shown here is derived from an EMBL/GenBank/DDBJ whole genome shotgun (WGS) entry which is preliminary data.</text>
</comment>
<feature type="region of interest" description="Disordered" evidence="1">
    <location>
        <begin position="16"/>
        <end position="44"/>
    </location>
</feature>
<evidence type="ECO:0000313" key="3">
    <source>
        <dbReference type="Proteomes" id="UP000191980"/>
    </source>
</evidence>
<dbReference type="AlphaFoldDB" id="A0A1V8M6M8"/>
<reference evidence="2 3" key="1">
    <citation type="submission" date="2015-12" db="EMBL/GenBank/DDBJ databases">
        <authorList>
            <person name="Shamseldin A."/>
            <person name="Moawad H."/>
            <person name="Abd El-Rahim W.M."/>
            <person name="Sadowsky M.J."/>
        </authorList>
    </citation>
    <scope>NUCLEOTIDE SEQUENCE [LARGE SCALE GENOMIC DNA]</scope>
    <source>
        <strain evidence="2 3">WF1</strain>
    </source>
</reference>
<feature type="compositionally biased region" description="Basic and acidic residues" evidence="1">
    <location>
        <begin position="16"/>
        <end position="29"/>
    </location>
</feature>
<organism evidence="2 3">
    <name type="scientific">Methyloprofundus sedimenti</name>
    <dbReference type="NCBI Taxonomy" id="1420851"/>
    <lineage>
        <taxon>Bacteria</taxon>
        <taxon>Pseudomonadati</taxon>
        <taxon>Pseudomonadota</taxon>
        <taxon>Gammaproteobacteria</taxon>
        <taxon>Methylococcales</taxon>
        <taxon>Methylococcaceae</taxon>
        <taxon>Methyloprofundus</taxon>
    </lineage>
</organism>
<evidence type="ECO:0000256" key="1">
    <source>
        <dbReference type="SAM" id="MobiDB-lite"/>
    </source>
</evidence>
<name>A0A1V8M6M8_9GAMM</name>
<accession>A0A1V8M6M8</accession>
<dbReference type="Pfam" id="PF09831">
    <property type="entry name" value="DUF2058"/>
    <property type="match status" value="1"/>
</dbReference>
<dbReference type="RefSeq" id="WP_080521804.1">
    <property type="nucleotide sequence ID" value="NZ_LPUF01000001.1"/>
</dbReference>
<keyword evidence="3" id="KW-1185">Reference proteome</keyword>
<dbReference type="STRING" id="1420851.AU255_04680"/>
<dbReference type="Proteomes" id="UP000191980">
    <property type="component" value="Unassembled WGS sequence"/>
</dbReference>
<gene>
    <name evidence="2" type="ORF">AU255_04680</name>
</gene>
<protein>
    <submittedName>
        <fullName evidence="2">Nucleoprotein/polynucleotide-associated enzyme</fullName>
    </submittedName>
</protein>